<comment type="caution">
    <text evidence="3">The sequence shown here is derived from an EMBL/GenBank/DDBJ whole genome shotgun (WGS) entry which is preliminary data.</text>
</comment>
<feature type="transmembrane region" description="Helical" evidence="1">
    <location>
        <begin position="6"/>
        <end position="22"/>
    </location>
</feature>
<dbReference type="PANTHER" id="PTHR34978:SF3">
    <property type="entry name" value="SLR0241 PROTEIN"/>
    <property type="match status" value="1"/>
</dbReference>
<feature type="domain" description="Peptidase M56" evidence="2">
    <location>
        <begin position="137"/>
        <end position="321"/>
    </location>
</feature>
<dbReference type="InterPro" id="IPR052173">
    <property type="entry name" value="Beta-lactam_resp_regulator"/>
</dbReference>
<dbReference type="Pfam" id="PF05569">
    <property type="entry name" value="Peptidase_M56"/>
    <property type="match status" value="1"/>
</dbReference>
<dbReference type="CDD" id="cd07341">
    <property type="entry name" value="M56_BlaR1_MecR1_like"/>
    <property type="match status" value="1"/>
</dbReference>
<dbReference type="PANTHER" id="PTHR34978">
    <property type="entry name" value="POSSIBLE SENSOR-TRANSDUCER PROTEIN BLAR"/>
    <property type="match status" value="1"/>
</dbReference>
<organism evidence="3 4">
    <name type="scientific">Fusibacter paucivorans</name>
    <dbReference type="NCBI Taxonomy" id="76009"/>
    <lineage>
        <taxon>Bacteria</taxon>
        <taxon>Bacillati</taxon>
        <taxon>Bacillota</taxon>
        <taxon>Clostridia</taxon>
        <taxon>Eubacteriales</taxon>
        <taxon>Eubacteriales Family XII. Incertae Sedis</taxon>
        <taxon>Fusibacter</taxon>
    </lineage>
</organism>
<name>A0ABS5PSE8_9FIRM</name>
<dbReference type="EMBL" id="JAHBCL010000019">
    <property type="protein sequence ID" value="MBS7527329.1"/>
    <property type="molecule type" value="Genomic_DNA"/>
</dbReference>
<dbReference type="RefSeq" id="WP_213237190.1">
    <property type="nucleotide sequence ID" value="NZ_JAHBCL010000019.1"/>
</dbReference>
<evidence type="ECO:0000259" key="2">
    <source>
        <dbReference type="Pfam" id="PF05569"/>
    </source>
</evidence>
<evidence type="ECO:0000313" key="4">
    <source>
        <dbReference type="Proteomes" id="UP000746471"/>
    </source>
</evidence>
<protein>
    <submittedName>
        <fullName evidence="3">M56 family metallopeptidase</fullName>
    </submittedName>
</protein>
<feature type="transmembrane region" description="Helical" evidence="1">
    <location>
        <begin position="43"/>
        <end position="64"/>
    </location>
</feature>
<dbReference type="Proteomes" id="UP000746471">
    <property type="component" value="Unassembled WGS sequence"/>
</dbReference>
<keyword evidence="1" id="KW-1133">Transmembrane helix</keyword>
<keyword evidence="1" id="KW-0472">Membrane</keyword>
<feature type="transmembrane region" description="Helical" evidence="1">
    <location>
        <begin position="70"/>
        <end position="94"/>
    </location>
</feature>
<feature type="transmembrane region" description="Helical" evidence="1">
    <location>
        <begin position="101"/>
        <end position="122"/>
    </location>
</feature>
<evidence type="ECO:0000313" key="3">
    <source>
        <dbReference type="EMBL" id="MBS7527329.1"/>
    </source>
</evidence>
<dbReference type="InterPro" id="IPR008756">
    <property type="entry name" value="Peptidase_M56"/>
</dbReference>
<proteinExistence type="predicted"/>
<reference evidence="3 4" key="1">
    <citation type="submission" date="2021-05" db="EMBL/GenBank/DDBJ databases">
        <title>Fusibacter ferrireducens sp. nov., an anaerobic, sulfur- and Fe-reducing bacterium isolated from the mangrove sediment.</title>
        <authorList>
            <person name="Qiu D."/>
        </authorList>
    </citation>
    <scope>NUCLEOTIDE SEQUENCE [LARGE SCALE GENOMIC DNA]</scope>
    <source>
        <strain evidence="3 4">DSM 12116</strain>
    </source>
</reference>
<keyword evidence="4" id="KW-1185">Reference proteome</keyword>
<feature type="transmembrane region" description="Helical" evidence="1">
    <location>
        <begin position="253"/>
        <end position="271"/>
    </location>
</feature>
<accession>A0ABS5PSE8</accession>
<feature type="transmembrane region" description="Helical" evidence="1">
    <location>
        <begin position="142"/>
        <end position="165"/>
    </location>
</feature>
<evidence type="ECO:0000256" key="1">
    <source>
        <dbReference type="SAM" id="Phobius"/>
    </source>
</evidence>
<keyword evidence="1" id="KW-0812">Transmembrane</keyword>
<sequence length="626" mass="71296">MITQQIVYSFFIGAIVTIVFNLRITQEEKLEVGSIKKGVKTQLVEPLLLPAVLIMTISMMLTLSKFTLSMAFISESILIFMYISIYYIVLLLLLPILRKLISARACSTLWMLPTMLYLAIQISDSFASPRFVITVSHQWFKGFAMIWAAGFVGTLLWFVLSHFTYRTALLRRAQMTDDAVLLKKWRHESARHGIKAEIPIYISEQVNTPLTIGCFDRTMALVLPHHHYTDDAITLIFQHELRHIIRTDSRMKLFINLCTAIFWFNPLAWIAQRKAADDLELSCDEAVLTNADERTRRLYAELLLSSAGSSRGFTTRLSAAGSTLRYRLKNVMTPSKRMEGSLVIGLAMALLIMSLGSVGIADSVDTVEHAIFESIPENVVIDSIHTNEWRDDRNGYVGVYAWQEEALTAYIASLHVKRVYAGNYDDFDVRELILIYGERDGDDLNHRTRLALSDDLLIVDLPDDDYRDIFFLVEDAIDWPYLESLLDFDAVDPDPAPVPPEMMMYFNEQVNTDGELMHATRKIISKKSGDIPQGVNPFFNDDTPGGVTGFPVTEVKLSFSYEPTGEYKIAVEDWERDSSYSILSSELEENVLKLAPYSAHYTVYATFDTVRDTTYEMMFEFDIMLP</sequence>
<gene>
    <name evidence="3" type="ORF">KHM83_11615</name>
</gene>